<comment type="caution">
    <text evidence="1">The sequence shown here is derived from an EMBL/GenBank/DDBJ whole genome shotgun (WGS) entry which is preliminary data.</text>
</comment>
<evidence type="ECO:0000313" key="2">
    <source>
        <dbReference type="Proteomes" id="UP000663864"/>
    </source>
</evidence>
<evidence type="ECO:0000313" key="1">
    <source>
        <dbReference type="EMBL" id="CAF1448157.1"/>
    </source>
</evidence>
<dbReference type="EMBL" id="CAJNOT010004875">
    <property type="protein sequence ID" value="CAF1448157.1"/>
    <property type="molecule type" value="Genomic_DNA"/>
</dbReference>
<dbReference type="Proteomes" id="UP000663864">
    <property type="component" value="Unassembled WGS sequence"/>
</dbReference>
<dbReference type="AlphaFoldDB" id="A0A815PEU9"/>
<gene>
    <name evidence="1" type="ORF">ZHD862_LOCUS35144</name>
</gene>
<name>A0A815PEU9_9BILA</name>
<proteinExistence type="predicted"/>
<accession>A0A815PEU9</accession>
<organism evidence="1 2">
    <name type="scientific">Rotaria sordida</name>
    <dbReference type="NCBI Taxonomy" id="392033"/>
    <lineage>
        <taxon>Eukaryota</taxon>
        <taxon>Metazoa</taxon>
        <taxon>Spiralia</taxon>
        <taxon>Gnathifera</taxon>
        <taxon>Rotifera</taxon>
        <taxon>Eurotatoria</taxon>
        <taxon>Bdelloidea</taxon>
        <taxon>Philodinida</taxon>
        <taxon>Philodinidae</taxon>
        <taxon>Rotaria</taxon>
    </lineage>
</organism>
<protein>
    <submittedName>
        <fullName evidence="1">Uncharacterized protein</fullName>
    </submittedName>
</protein>
<reference evidence="1" key="1">
    <citation type="submission" date="2021-02" db="EMBL/GenBank/DDBJ databases">
        <authorList>
            <person name="Nowell W R."/>
        </authorList>
    </citation>
    <scope>NUCLEOTIDE SEQUENCE</scope>
</reference>
<sequence length="105" mass="12094">MFDDARSEPKIAMTDTSPSILNSEVKHTSTGQCRLVIIEIDVGDSKNGIEKIIKFICEIKSDKPLENLIQSLDNYLYYHRSNNILLNNCRTFVEYLIDKKGQFHN</sequence>